<feature type="domain" description="LysR substrate-binding" evidence="1">
    <location>
        <begin position="32"/>
        <end position="172"/>
    </location>
</feature>
<dbReference type="GO" id="GO:0005829">
    <property type="term" value="C:cytosol"/>
    <property type="evidence" value="ECO:0007669"/>
    <property type="project" value="TreeGrafter"/>
</dbReference>
<dbReference type="STRING" id="455193.SAMN05421805_102498"/>
<reference evidence="2 3" key="1">
    <citation type="submission" date="2016-10" db="EMBL/GenBank/DDBJ databases">
        <authorList>
            <person name="de Groot N.N."/>
        </authorList>
    </citation>
    <scope>NUCLEOTIDE SEQUENCE [LARGE SCALE GENOMIC DNA]</scope>
    <source>
        <strain evidence="2 3">CPCC 201259</strain>
    </source>
</reference>
<gene>
    <name evidence="2" type="ORF">SAMN05421805_102498</name>
</gene>
<dbReference type="EMBL" id="FOUP01000002">
    <property type="protein sequence ID" value="SFN07648.1"/>
    <property type="molecule type" value="Genomic_DNA"/>
</dbReference>
<dbReference type="Gene3D" id="3.40.190.10">
    <property type="entry name" value="Periplasmic binding protein-like II"/>
    <property type="match status" value="2"/>
</dbReference>
<proteinExistence type="predicted"/>
<dbReference type="CDD" id="cd05466">
    <property type="entry name" value="PBP2_LTTR_substrate"/>
    <property type="match status" value="1"/>
</dbReference>
<accession>A0A1I4W267</accession>
<dbReference type="InterPro" id="IPR050950">
    <property type="entry name" value="HTH-type_LysR_regulators"/>
</dbReference>
<protein>
    <submittedName>
        <fullName evidence="2">LysR family transcriptional regulator, hydrogen peroxide-inducible genes activator</fullName>
    </submittedName>
</protein>
<sequence>MPTLAGDSFLKQAERVLAEVERLHDQMDDFKELRRGRVAIGVLPRVGTRLLPDILRAYQRRYPEVELMRTEQDLDASSEFQRRVHQGELDLAVVRMPTTLLGLRSQTLVREPIVALLPPGHRLGGQHSVHLAELADEVFVALRSGSGLHTLMKEMCDQAVSSPRCRWKPDSNTTPET</sequence>
<name>A0A1I4W267_9PSEU</name>
<dbReference type="AlphaFoldDB" id="A0A1I4W267"/>
<evidence type="ECO:0000313" key="2">
    <source>
        <dbReference type="EMBL" id="SFN07648.1"/>
    </source>
</evidence>
<dbReference type="Proteomes" id="UP000199398">
    <property type="component" value="Unassembled WGS sequence"/>
</dbReference>
<organism evidence="2 3">
    <name type="scientific">Saccharopolyspora antimicrobica</name>
    <dbReference type="NCBI Taxonomy" id="455193"/>
    <lineage>
        <taxon>Bacteria</taxon>
        <taxon>Bacillati</taxon>
        <taxon>Actinomycetota</taxon>
        <taxon>Actinomycetes</taxon>
        <taxon>Pseudonocardiales</taxon>
        <taxon>Pseudonocardiaceae</taxon>
        <taxon>Saccharopolyspora</taxon>
    </lineage>
</organism>
<dbReference type="Pfam" id="PF03466">
    <property type="entry name" value="LysR_substrate"/>
    <property type="match status" value="1"/>
</dbReference>
<dbReference type="GO" id="GO:0006355">
    <property type="term" value="P:regulation of DNA-templated transcription"/>
    <property type="evidence" value="ECO:0007669"/>
    <property type="project" value="TreeGrafter"/>
</dbReference>
<evidence type="ECO:0000259" key="1">
    <source>
        <dbReference type="Pfam" id="PF03466"/>
    </source>
</evidence>
<dbReference type="InterPro" id="IPR005119">
    <property type="entry name" value="LysR_subst-bd"/>
</dbReference>
<dbReference type="SUPFAM" id="SSF53850">
    <property type="entry name" value="Periplasmic binding protein-like II"/>
    <property type="match status" value="1"/>
</dbReference>
<dbReference type="PANTHER" id="PTHR30419">
    <property type="entry name" value="HTH-TYPE TRANSCRIPTIONAL REGULATOR YBHD"/>
    <property type="match status" value="1"/>
</dbReference>
<evidence type="ECO:0000313" key="3">
    <source>
        <dbReference type="Proteomes" id="UP000199398"/>
    </source>
</evidence>